<dbReference type="EMBL" id="BSST01000001">
    <property type="protein sequence ID" value="GLX77626.1"/>
    <property type="molecule type" value="Genomic_DNA"/>
</dbReference>
<dbReference type="CDD" id="cd00130">
    <property type="entry name" value="PAS"/>
    <property type="match status" value="1"/>
</dbReference>
<dbReference type="CDD" id="cd00075">
    <property type="entry name" value="HATPase"/>
    <property type="match status" value="1"/>
</dbReference>
<keyword evidence="7" id="KW-0472">Membrane</keyword>
<keyword evidence="6" id="KW-0902">Two-component regulatory system</keyword>
<dbReference type="SMART" id="SM00091">
    <property type="entry name" value="PAS"/>
    <property type="match status" value="1"/>
</dbReference>
<dbReference type="InterPro" id="IPR050351">
    <property type="entry name" value="BphY/WalK/GraS-like"/>
</dbReference>
<reference evidence="9 10" key="1">
    <citation type="submission" date="2023-03" db="EMBL/GenBank/DDBJ databases">
        <title>Draft genome sequence of Thalassotalea insulae KCTC 62186T.</title>
        <authorList>
            <person name="Sawabe T."/>
        </authorList>
    </citation>
    <scope>NUCLEOTIDE SEQUENCE [LARGE SCALE GENOMIC DNA]</scope>
    <source>
        <strain evidence="9 10">KCTC 62186</strain>
    </source>
</reference>
<evidence type="ECO:0000256" key="5">
    <source>
        <dbReference type="ARBA" id="ARBA00022777"/>
    </source>
</evidence>
<dbReference type="PANTHER" id="PTHR45453:SF1">
    <property type="entry name" value="PHOSPHATE REGULON SENSOR PROTEIN PHOR"/>
    <property type="match status" value="1"/>
</dbReference>
<accession>A0ABQ6GSG8</accession>
<keyword evidence="4" id="KW-0808">Transferase</keyword>
<evidence type="ECO:0000256" key="3">
    <source>
        <dbReference type="ARBA" id="ARBA00022553"/>
    </source>
</evidence>
<feature type="domain" description="Histidine kinase" evidence="8">
    <location>
        <begin position="172"/>
        <end position="380"/>
    </location>
</feature>
<dbReference type="Gene3D" id="1.10.287.130">
    <property type="match status" value="1"/>
</dbReference>
<organism evidence="9 10">
    <name type="scientific">Thalassotalea insulae</name>
    <dbReference type="NCBI Taxonomy" id="2056778"/>
    <lineage>
        <taxon>Bacteria</taxon>
        <taxon>Pseudomonadati</taxon>
        <taxon>Pseudomonadota</taxon>
        <taxon>Gammaproteobacteria</taxon>
        <taxon>Alteromonadales</taxon>
        <taxon>Colwelliaceae</taxon>
        <taxon>Thalassotalea</taxon>
    </lineage>
</organism>
<protein>
    <recommendedName>
        <fullName evidence="2">histidine kinase</fullName>
        <ecNumber evidence="2">2.7.13.3</ecNumber>
    </recommendedName>
</protein>
<proteinExistence type="predicted"/>
<dbReference type="EC" id="2.7.13.3" evidence="2"/>
<dbReference type="PANTHER" id="PTHR45453">
    <property type="entry name" value="PHOSPHATE REGULON SENSOR PROTEIN PHOR"/>
    <property type="match status" value="1"/>
</dbReference>
<dbReference type="SUPFAM" id="SSF55785">
    <property type="entry name" value="PYP-like sensor domain (PAS domain)"/>
    <property type="match status" value="1"/>
</dbReference>
<dbReference type="SMART" id="SM00387">
    <property type="entry name" value="HATPase_c"/>
    <property type="match status" value="1"/>
</dbReference>
<dbReference type="Pfam" id="PF00512">
    <property type="entry name" value="HisKA"/>
    <property type="match status" value="1"/>
</dbReference>
<dbReference type="InterPro" id="IPR004358">
    <property type="entry name" value="Sig_transdc_His_kin-like_C"/>
</dbReference>
<dbReference type="GO" id="GO:0016301">
    <property type="term" value="F:kinase activity"/>
    <property type="evidence" value="ECO:0007669"/>
    <property type="project" value="UniProtKB-KW"/>
</dbReference>
<gene>
    <name evidence="9" type="primary">flrB</name>
    <name evidence="9" type="ORF">tinsulaeT_09660</name>
</gene>
<dbReference type="Proteomes" id="UP001157186">
    <property type="component" value="Unassembled WGS sequence"/>
</dbReference>
<dbReference type="InterPro" id="IPR036097">
    <property type="entry name" value="HisK_dim/P_sf"/>
</dbReference>
<evidence type="ECO:0000256" key="6">
    <source>
        <dbReference type="ARBA" id="ARBA00023012"/>
    </source>
</evidence>
<keyword evidence="10" id="KW-1185">Reference proteome</keyword>
<evidence type="ECO:0000313" key="10">
    <source>
        <dbReference type="Proteomes" id="UP001157186"/>
    </source>
</evidence>
<dbReference type="Gene3D" id="3.30.565.10">
    <property type="entry name" value="Histidine kinase-like ATPase, C-terminal domain"/>
    <property type="match status" value="1"/>
</dbReference>
<dbReference type="RefSeq" id="WP_284243497.1">
    <property type="nucleotide sequence ID" value="NZ_BSST01000001.1"/>
</dbReference>
<dbReference type="Pfam" id="PF13188">
    <property type="entry name" value="PAS_8"/>
    <property type="match status" value="1"/>
</dbReference>
<dbReference type="InterPro" id="IPR003594">
    <property type="entry name" value="HATPase_dom"/>
</dbReference>
<dbReference type="PROSITE" id="PS50109">
    <property type="entry name" value="HIS_KIN"/>
    <property type="match status" value="1"/>
</dbReference>
<evidence type="ECO:0000256" key="2">
    <source>
        <dbReference type="ARBA" id="ARBA00012438"/>
    </source>
</evidence>
<evidence type="ECO:0000256" key="1">
    <source>
        <dbReference type="ARBA" id="ARBA00000085"/>
    </source>
</evidence>
<evidence type="ECO:0000259" key="8">
    <source>
        <dbReference type="PROSITE" id="PS50109"/>
    </source>
</evidence>
<name>A0ABQ6GSG8_9GAMM</name>
<dbReference type="PRINTS" id="PR00344">
    <property type="entry name" value="BCTRLSENSOR"/>
</dbReference>
<keyword evidence="5 9" id="KW-0418">Kinase</keyword>
<dbReference type="InterPro" id="IPR036890">
    <property type="entry name" value="HATPase_C_sf"/>
</dbReference>
<dbReference type="Pfam" id="PF02518">
    <property type="entry name" value="HATPase_c"/>
    <property type="match status" value="1"/>
</dbReference>
<dbReference type="InterPro" id="IPR005467">
    <property type="entry name" value="His_kinase_dom"/>
</dbReference>
<evidence type="ECO:0000256" key="4">
    <source>
        <dbReference type="ARBA" id="ARBA00022679"/>
    </source>
</evidence>
<dbReference type="InterPro" id="IPR003661">
    <property type="entry name" value="HisK_dim/P_dom"/>
</dbReference>
<evidence type="ECO:0000313" key="9">
    <source>
        <dbReference type="EMBL" id="GLX77626.1"/>
    </source>
</evidence>
<dbReference type="SUPFAM" id="SSF47384">
    <property type="entry name" value="Homodimeric domain of signal transducing histidine kinase"/>
    <property type="match status" value="1"/>
</dbReference>
<dbReference type="CDD" id="cd00082">
    <property type="entry name" value="HisKA"/>
    <property type="match status" value="1"/>
</dbReference>
<comment type="catalytic activity">
    <reaction evidence="1">
        <text>ATP + protein L-histidine = ADP + protein N-phospho-L-histidine.</text>
        <dbReference type="EC" id="2.7.13.3"/>
    </reaction>
</comment>
<sequence length="399" mass="44286">MVVAYSNQSTESSKSAGENSHLFRQATFEFIEQSYRDNRLVLEQESYQGELALLRQQSNQLEKLIDVMPTGMIMLDGDGVVVKINKIASQLLNEPILGQPWYDVIRRSFKPRADDWHEVSLNDGRRVKLEISALVDQPGQLIMITDLTETRLLQDKLSQLQRLSSLGQMVSKLAHQIRTPLSAAMLYGANLKSKKLQSQERDNFQEKLMSRLHDLEQQVNDMLLFAKSGKQQVVSPLSVNEIVQSSTDGLEALAAQADAKINIQTCPDDCHVLGNQNALTGAIQNLIHNSLQVIKTGAVIDISAYCRDNFAYVSVKDNGPGISNELAAKIFEPFYTSRVQGTGLGLAVVKSVAQAHQGDVYLLSKAHEGAHFCIKLPLLMSEKPSTEVKPSQEHTDESK</sequence>
<dbReference type="SMART" id="SM00388">
    <property type="entry name" value="HisKA"/>
    <property type="match status" value="1"/>
</dbReference>
<dbReference type="SUPFAM" id="SSF55874">
    <property type="entry name" value="ATPase domain of HSP90 chaperone/DNA topoisomerase II/histidine kinase"/>
    <property type="match status" value="1"/>
</dbReference>
<keyword evidence="3" id="KW-0597">Phosphoprotein</keyword>
<comment type="caution">
    <text evidence="9">The sequence shown here is derived from an EMBL/GenBank/DDBJ whole genome shotgun (WGS) entry which is preliminary data.</text>
</comment>
<evidence type="ECO:0000256" key="7">
    <source>
        <dbReference type="ARBA" id="ARBA00023136"/>
    </source>
</evidence>
<dbReference type="InterPro" id="IPR035965">
    <property type="entry name" value="PAS-like_dom_sf"/>
</dbReference>
<dbReference type="InterPro" id="IPR000014">
    <property type="entry name" value="PAS"/>
</dbReference>
<dbReference type="Gene3D" id="3.30.450.20">
    <property type="entry name" value="PAS domain"/>
    <property type="match status" value="1"/>
</dbReference>